<protein>
    <recommendedName>
        <fullName evidence="4">SF3 helicase domain-containing protein</fullName>
    </recommendedName>
</protein>
<dbReference type="InterPro" id="IPR027417">
    <property type="entry name" value="P-loop_NTPase"/>
</dbReference>
<evidence type="ECO:0000256" key="1">
    <source>
        <dbReference type="ARBA" id="ARBA00022741"/>
    </source>
</evidence>
<dbReference type="PROSITE" id="PS51206">
    <property type="entry name" value="SF3_HELICASE_1"/>
    <property type="match status" value="1"/>
</dbReference>
<dbReference type="Pfam" id="PF19263">
    <property type="entry name" value="DUF5906"/>
    <property type="match status" value="1"/>
</dbReference>
<proteinExistence type="predicted"/>
<dbReference type="InterPro" id="IPR014819">
    <property type="entry name" value="PriCT_2"/>
</dbReference>
<dbReference type="InterPro" id="IPR014818">
    <property type="entry name" value="Phage/plasmid_primase_P4_C"/>
</dbReference>
<keyword evidence="1" id="KW-0547">Nucleotide-binding</keyword>
<dbReference type="Gene3D" id="3.40.50.300">
    <property type="entry name" value="P-loop containing nucleotide triphosphate hydrolases"/>
    <property type="match status" value="1"/>
</dbReference>
<dbReference type="InterPro" id="IPR006500">
    <property type="entry name" value="Helicase_put_C_phage/plasmid"/>
</dbReference>
<dbReference type="PANTHER" id="PTHR35372">
    <property type="entry name" value="ATP BINDING PROTEIN-RELATED"/>
    <property type="match status" value="1"/>
</dbReference>
<dbReference type="GO" id="GO:0016817">
    <property type="term" value="F:hydrolase activity, acting on acid anhydrides"/>
    <property type="evidence" value="ECO:0007669"/>
    <property type="project" value="InterPro"/>
</dbReference>
<dbReference type="PANTHER" id="PTHR35372:SF2">
    <property type="entry name" value="SF3 HELICASE DOMAIN-CONTAINING PROTEIN"/>
    <property type="match status" value="1"/>
</dbReference>
<evidence type="ECO:0000313" key="5">
    <source>
        <dbReference type="EMBL" id="QHT19233.1"/>
    </source>
</evidence>
<dbReference type="InterPro" id="IPR045455">
    <property type="entry name" value="NrS-1_pol-like_helicase"/>
</dbReference>
<dbReference type="InterPro" id="IPR051620">
    <property type="entry name" value="ORF904-like_C"/>
</dbReference>
<dbReference type="Pfam" id="PF08706">
    <property type="entry name" value="D5_N"/>
    <property type="match status" value="1"/>
</dbReference>
<dbReference type="Pfam" id="PF23162">
    <property type="entry name" value="AEP_C962R"/>
    <property type="match status" value="1"/>
</dbReference>
<evidence type="ECO:0000256" key="2">
    <source>
        <dbReference type="ARBA" id="ARBA00022801"/>
    </source>
</evidence>
<dbReference type="InterPro" id="IPR056443">
    <property type="entry name" value="AEP_C962R"/>
</dbReference>
<sequence>MPPKTVKDDYLLLRECLDRNRVSGKGEENITEWAGTTMGKYAIPEQDYEKFLKMVHDTIFGDKPKACGLLEKHLPHGGPICIDLDFKYTAGSHIQRRIEDEMLNNFVVQYAAALYRFFDLSVLNGKPLRFFVMLKPAPEVETKKEKTNHKDGVHIICPDLTLDPQTQHTIRGYLIEKRMVASVFGDAIGYETEEKIFDKSVIHSNNWFIYGATKPDKAWYSVNNIIVVPSDLDVGVGGEEARVTAVEESVEEEDLGEYDDWDLTKTLSIRLGHATLTPMKILEDRKFEWEAHRAKWGVGKPAGRAQTASSVTPLLGGASSPQNEILGDDFTLNEAQATEGHDEPGYTADDINQVCELVDKCLNPERRAKDYGSWIDLGVCLYNINDGEKMLKKWVDFSRRVEGYSGEDDDVYAKKWRSFSNIPGIKKIRLGSLHFWAREDNPSRYKEITERSHVGWIINQPDATHVKVATLVRRMYQHEFCCTITGPKRLDYFQYVGNYWKKLKSNNELRARLTIHVARVYLAAVAEAGRLAALAGGALLGTDASVATAEAAQAKSKAMQEKSKILLKSCNLLEGAPFKDNIMKECNEKFYDENFVDQLNQRKDTFACGNCVIELRHYPGGEIRAGAQPKVHARKGRPDDYISFVMGRENELEPIVMDYDSKSGDLLPFDPNTPEQRELADFFSKVFPDAQLREFMLTLLSSCLEGDNREQKFIIMTGSGGNGKSVLINMMRFTLGEYQTSLNTAALTRKRPESGAANPDIITLKAKRFIYMQEPDEGEKLNTARIKQFTGGDVVEARGLFADQEKFKIMGRIFFSTNDLPPVGSMDGGTWRRMLVIPFVSAFKDPGDPLIDAANHIYEKDSNLEDKFKQNNMRAAFLRLLLHYWETRYLKHGLEKSPPCVMEAINRYKQDNDSFVAFSNETLIRETGSTASLSEISSRYKYWISTQPGRKVLKKPELIERMTRLFKTTDGGRTYNDVRVALDGEDISGNYVGGGAQFTT</sequence>
<dbReference type="NCBIfam" id="TIGR01613">
    <property type="entry name" value="primase_Cterm"/>
    <property type="match status" value="1"/>
</dbReference>
<dbReference type="GO" id="GO:0005524">
    <property type="term" value="F:ATP binding"/>
    <property type="evidence" value="ECO:0007669"/>
    <property type="project" value="UniProtKB-KW"/>
</dbReference>
<evidence type="ECO:0000259" key="4">
    <source>
        <dbReference type="PROSITE" id="PS51206"/>
    </source>
</evidence>
<evidence type="ECO:0000256" key="3">
    <source>
        <dbReference type="ARBA" id="ARBA00022840"/>
    </source>
</evidence>
<dbReference type="AlphaFoldDB" id="A0A6C0DSS0"/>
<feature type="domain" description="SF3 helicase" evidence="4">
    <location>
        <begin position="691"/>
        <end position="851"/>
    </location>
</feature>
<accession>A0A6C0DSS0</accession>
<organism evidence="5">
    <name type="scientific">viral metagenome</name>
    <dbReference type="NCBI Taxonomy" id="1070528"/>
    <lineage>
        <taxon>unclassified sequences</taxon>
        <taxon>metagenomes</taxon>
        <taxon>organismal metagenomes</taxon>
    </lineage>
</organism>
<name>A0A6C0DSS0_9ZZZZ</name>
<keyword evidence="2" id="KW-0378">Hydrolase</keyword>
<keyword evidence="3" id="KW-0067">ATP-binding</keyword>
<dbReference type="Pfam" id="PF08707">
    <property type="entry name" value="PriCT_2"/>
    <property type="match status" value="1"/>
</dbReference>
<dbReference type="EMBL" id="MN739664">
    <property type="protein sequence ID" value="QHT19233.1"/>
    <property type="molecule type" value="Genomic_DNA"/>
</dbReference>
<reference evidence="5" key="1">
    <citation type="journal article" date="2020" name="Nature">
        <title>Giant virus diversity and host interactions through global metagenomics.</title>
        <authorList>
            <person name="Schulz F."/>
            <person name="Roux S."/>
            <person name="Paez-Espino D."/>
            <person name="Jungbluth S."/>
            <person name="Walsh D.A."/>
            <person name="Denef V.J."/>
            <person name="McMahon K.D."/>
            <person name="Konstantinidis K.T."/>
            <person name="Eloe-Fadrosh E.A."/>
            <person name="Kyrpides N.C."/>
            <person name="Woyke T."/>
        </authorList>
    </citation>
    <scope>NUCLEOTIDE SEQUENCE</scope>
    <source>
        <strain evidence="5">GVMAG-M-3300023174-57</strain>
    </source>
</reference>
<dbReference type="InterPro" id="IPR014015">
    <property type="entry name" value="Helicase_SF3_DNA-vir"/>
</dbReference>